<evidence type="ECO:0000256" key="1">
    <source>
        <dbReference type="SAM" id="MobiDB-lite"/>
    </source>
</evidence>
<dbReference type="EMBL" id="JAEHOI010000002">
    <property type="protein sequence ID" value="MBK0421304.1"/>
    <property type="molecule type" value="Genomic_DNA"/>
</dbReference>
<feature type="transmembrane region" description="Helical" evidence="2">
    <location>
        <begin position="125"/>
        <end position="144"/>
    </location>
</feature>
<reference evidence="3" key="1">
    <citation type="submission" date="2020-12" db="EMBL/GenBank/DDBJ databases">
        <title>Leucobacter sp. CAS2, isolated from Chromium sludge.</title>
        <authorList>
            <person name="Xu Z."/>
        </authorList>
    </citation>
    <scope>NUCLEOTIDE SEQUENCE</scope>
    <source>
        <strain evidence="3">CSA2</strain>
    </source>
</reference>
<feature type="transmembrane region" description="Helical" evidence="2">
    <location>
        <begin position="12"/>
        <end position="35"/>
    </location>
</feature>
<dbReference type="RefSeq" id="WP_200131468.1">
    <property type="nucleotide sequence ID" value="NZ_JAEHOI010000002.1"/>
</dbReference>
<sequence>MRLDTERLRLVHRLHGGLSLLVALTLLTLSLGGLITTRTAVIAFLSIELPLLAVFVVLTVIRFRRATLGAGRGEILDRWGREEPLIRPALTELRAFHALGLAARRRKMLGPGAVPFGYSRGSSTFPLVLVGLSVGELVIVHVLVPWPWLRLALALLTVWGVLFVLGLLASRRVHPHFIAQDRLHLRWGHETVLATPLDNIASAVPLANHAHTQPAVAEDRLILTQFQSTNVRLRFTEPVPAAAPVARKQRPEGFRAAEVELFVDDPEAFLAAVRSREQQRPGESQRPGQPQRSEEPQLPEEPQR</sequence>
<comment type="caution">
    <text evidence="3">The sequence shown here is derived from an EMBL/GenBank/DDBJ whole genome shotgun (WGS) entry which is preliminary data.</text>
</comment>
<feature type="region of interest" description="Disordered" evidence="1">
    <location>
        <begin position="273"/>
        <end position="304"/>
    </location>
</feature>
<feature type="transmembrane region" description="Helical" evidence="2">
    <location>
        <begin position="41"/>
        <end position="63"/>
    </location>
</feature>
<gene>
    <name evidence="3" type="ORF">JD292_04335</name>
</gene>
<keyword evidence="2" id="KW-0812">Transmembrane</keyword>
<name>A0A934QAU0_9MICO</name>
<evidence type="ECO:0000256" key="2">
    <source>
        <dbReference type="SAM" id="Phobius"/>
    </source>
</evidence>
<proteinExistence type="predicted"/>
<organism evidence="3 4">
    <name type="scientific">Leucobacter edaphi</name>
    <dbReference type="NCBI Taxonomy" id="2796472"/>
    <lineage>
        <taxon>Bacteria</taxon>
        <taxon>Bacillati</taxon>
        <taxon>Actinomycetota</taxon>
        <taxon>Actinomycetes</taxon>
        <taxon>Micrococcales</taxon>
        <taxon>Microbacteriaceae</taxon>
        <taxon>Leucobacter</taxon>
    </lineage>
</organism>
<keyword evidence="2" id="KW-1133">Transmembrane helix</keyword>
<keyword evidence="4" id="KW-1185">Reference proteome</keyword>
<dbReference type="AlphaFoldDB" id="A0A934QAU0"/>
<accession>A0A934QAU0</accession>
<feature type="transmembrane region" description="Helical" evidence="2">
    <location>
        <begin position="150"/>
        <end position="169"/>
    </location>
</feature>
<evidence type="ECO:0000313" key="4">
    <source>
        <dbReference type="Proteomes" id="UP000618733"/>
    </source>
</evidence>
<evidence type="ECO:0000313" key="3">
    <source>
        <dbReference type="EMBL" id="MBK0421304.1"/>
    </source>
</evidence>
<protein>
    <submittedName>
        <fullName evidence="3">Uncharacterized protein</fullName>
    </submittedName>
</protein>
<dbReference type="Proteomes" id="UP000618733">
    <property type="component" value="Unassembled WGS sequence"/>
</dbReference>
<keyword evidence="2" id="KW-0472">Membrane</keyword>